<dbReference type="InterPro" id="IPR014240">
    <property type="entry name" value="YteA"/>
</dbReference>
<dbReference type="AlphaFoldDB" id="A0A372LJB6"/>
<evidence type="ECO:0000256" key="1">
    <source>
        <dbReference type="ARBA" id="ARBA00022723"/>
    </source>
</evidence>
<gene>
    <name evidence="6" type="ORF">D0469_17100</name>
</gene>
<keyword evidence="1" id="KW-0479">Metal-binding</keyword>
<dbReference type="SUPFAM" id="SSF109635">
    <property type="entry name" value="DnaK suppressor protein DksA, alpha-hairpin domain"/>
    <property type="match status" value="1"/>
</dbReference>
<accession>A0A372LJB6</accession>
<name>A0A372LJB6_9BACI</name>
<feature type="domain" description="Zinc finger DksA/TraR C4-type" evidence="5">
    <location>
        <begin position="89"/>
        <end position="117"/>
    </location>
</feature>
<sequence length="250" mass="28856">MLTAKQLESFRETLQNSLKDVEDRYEGNEHLNLKRATLHESIGELSSFDQHPGDEASDLYEREKDMGLSEHYQFEMFGLRRALEAIEKGTYGRCETCGEDIPLERLEALPSTLFCVDHTPDHRVSHSRPIEEGVLMPPFGKFEKDEEDENVAFDAEDMWQQLETFGSSESPSDFYRPPGDYNDTLIEYDEYRGYVEAYENYVGVDMEGNITIFPTKAHQQYENELDEEGIMTAFGDLPAYEHDPYVEGDD</sequence>
<dbReference type="PROSITE" id="PS51128">
    <property type="entry name" value="ZF_DKSA_2"/>
    <property type="match status" value="1"/>
</dbReference>
<evidence type="ECO:0000259" key="5">
    <source>
        <dbReference type="Pfam" id="PF01258"/>
    </source>
</evidence>
<dbReference type="SUPFAM" id="SSF57716">
    <property type="entry name" value="Glucocorticoid receptor-like (DNA-binding domain)"/>
    <property type="match status" value="1"/>
</dbReference>
<evidence type="ECO:0000313" key="6">
    <source>
        <dbReference type="EMBL" id="RFU66473.1"/>
    </source>
</evidence>
<dbReference type="NCBIfam" id="TIGR02890">
    <property type="entry name" value="bacill_yteA"/>
    <property type="match status" value="1"/>
</dbReference>
<protein>
    <submittedName>
        <fullName evidence="6">YteA family sporulation protein</fullName>
    </submittedName>
</protein>
<dbReference type="Proteomes" id="UP000264541">
    <property type="component" value="Unassembled WGS sequence"/>
</dbReference>
<dbReference type="GO" id="GO:0008270">
    <property type="term" value="F:zinc ion binding"/>
    <property type="evidence" value="ECO:0007669"/>
    <property type="project" value="UniProtKB-KW"/>
</dbReference>
<feature type="zinc finger region" description="dksA C4-type" evidence="4">
    <location>
        <begin position="94"/>
        <end position="118"/>
    </location>
</feature>
<dbReference type="PANTHER" id="PTHR33823">
    <property type="entry name" value="RNA POLYMERASE-BINDING TRANSCRIPTION FACTOR DKSA-RELATED"/>
    <property type="match status" value="1"/>
</dbReference>
<keyword evidence="7" id="KW-1185">Reference proteome</keyword>
<evidence type="ECO:0000313" key="7">
    <source>
        <dbReference type="Proteomes" id="UP000264541"/>
    </source>
</evidence>
<reference evidence="6 7" key="1">
    <citation type="submission" date="2018-08" db="EMBL/GenBank/DDBJ databases">
        <title>Bacillus chawlae sp. nov., Bacillus glennii sp. nov., and Bacillus saganii sp. nov. Isolated from the Vehicle Assembly Building at Kennedy Space Center where the Viking Spacecraft were Assembled.</title>
        <authorList>
            <person name="Seuylemezian A."/>
            <person name="Vaishampayan P."/>
        </authorList>
    </citation>
    <scope>NUCLEOTIDE SEQUENCE [LARGE SCALE GENOMIC DNA]</scope>
    <source>
        <strain evidence="6 7">V47-23a</strain>
    </source>
</reference>
<dbReference type="OrthoDB" id="9811543at2"/>
<keyword evidence="3" id="KW-0862">Zinc</keyword>
<evidence type="ECO:0000256" key="4">
    <source>
        <dbReference type="PROSITE-ProRule" id="PRU00510"/>
    </source>
</evidence>
<proteinExistence type="predicted"/>
<dbReference type="EMBL" id="QVTE01000051">
    <property type="protein sequence ID" value="RFU66473.1"/>
    <property type="molecule type" value="Genomic_DNA"/>
</dbReference>
<comment type="caution">
    <text evidence="6">The sequence shown here is derived from an EMBL/GenBank/DDBJ whole genome shotgun (WGS) entry which is preliminary data.</text>
</comment>
<organism evidence="6 7">
    <name type="scientific">Peribacillus saganii</name>
    <dbReference type="NCBI Taxonomy" id="2303992"/>
    <lineage>
        <taxon>Bacteria</taxon>
        <taxon>Bacillati</taxon>
        <taxon>Bacillota</taxon>
        <taxon>Bacilli</taxon>
        <taxon>Bacillales</taxon>
        <taxon>Bacillaceae</taxon>
        <taxon>Peribacillus</taxon>
    </lineage>
</organism>
<evidence type="ECO:0000256" key="2">
    <source>
        <dbReference type="ARBA" id="ARBA00022771"/>
    </source>
</evidence>
<dbReference type="InterPro" id="IPR037187">
    <property type="entry name" value="DnaK_N"/>
</dbReference>
<dbReference type="InterPro" id="IPR000962">
    <property type="entry name" value="Znf_DskA_TraR"/>
</dbReference>
<evidence type="ECO:0000256" key="3">
    <source>
        <dbReference type="ARBA" id="ARBA00022833"/>
    </source>
</evidence>
<keyword evidence="2" id="KW-0863">Zinc-finger</keyword>
<dbReference type="PANTHER" id="PTHR33823:SF4">
    <property type="entry name" value="GENERAL STRESS PROTEIN 16O"/>
    <property type="match status" value="1"/>
</dbReference>
<dbReference type="Pfam" id="PF01258">
    <property type="entry name" value="zf-dskA_traR"/>
    <property type="match status" value="1"/>
</dbReference>
<dbReference type="Gene3D" id="1.20.120.910">
    <property type="entry name" value="DksA, coiled-coil domain"/>
    <property type="match status" value="1"/>
</dbReference>